<evidence type="ECO:0000313" key="12">
    <source>
        <dbReference type="EMBL" id="MYD89861.1"/>
    </source>
</evidence>
<dbReference type="AlphaFoldDB" id="A0A6B1DRQ1"/>
<evidence type="ECO:0000256" key="7">
    <source>
        <dbReference type="PIRNR" id="PIRNR000124"/>
    </source>
</evidence>
<feature type="binding site" evidence="10">
    <location>
        <position position="36"/>
    </location>
    <ligand>
        <name>NAD(+)</name>
        <dbReference type="ChEBI" id="CHEBI:57540"/>
    </ligand>
</feature>
<dbReference type="InterPro" id="IPR017476">
    <property type="entry name" value="UDP-Glc/GDP-Man"/>
</dbReference>
<dbReference type="Pfam" id="PF00984">
    <property type="entry name" value="UDPG_MGDP_dh"/>
    <property type="match status" value="1"/>
</dbReference>
<name>A0A6B1DRQ1_9CHLR</name>
<dbReference type="PANTHER" id="PTHR43750:SF3">
    <property type="entry name" value="UDP-GLUCOSE 6-DEHYDROGENASE TUAD"/>
    <property type="match status" value="1"/>
</dbReference>
<dbReference type="GO" id="GO:0000271">
    <property type="term" value="P:polysaccharide biosynthetic process"/>
    <property type="evidence" value="ECO:0007669"/>
    <property type="project" value="InterPro"/>
</dbReference>
<dbReference type="Gene3D" id="1.20.5.100">
    <property type="entry name" value="Cytochrome c1, transmembrane anchor, C-terminal"/>
    <property type="match status" value="1"/>
</dbReference>
<evidence type="ECO:0000256" key="1">
    <source>
        <dbReference type="ARBA" id="ARBA00004701"/>
    </source>
</evidence>
<feature type="binding site" evidence="9">
    <location>
        <position position="205"/>
    </location>
    <ligand>
        <name>substrate</name>
    </ligand>
</feature>
<feature type="domain" description="UDP-glucose/GDP-mannose dehydrogenase C-terminal" evidence="11">
    <location>
        <begin position="315"/>
        <end position="416"/>
    </location>
</feature>
<comment type="pathway">
    <text evidence="1">Nucleotide-sugar biosynthesis; UDP-alpha-D-glucuronate biosynthesis; UDP-alpha-D-glucuronate from UDP-alpha-D-glucose: step 1/1.</text>
</comment>
<dbReference type="GO" id="GO:0006065">
    <property type="term" value="P:UDP-glucuronate biosynthetic process"/>
    <property type="evidence" value="ECO:0007669"/>
    <property type="project" value="UniProtKB-UniPathway"/>
</dbReference>
<dbReference type="GO" id="GO:0003979">
    <property type="term" value="F:UDP-glucose 6-dehydrogenase activity"/>
    <property type="evidence" value="ECO:0007669"/>
    <property type="project" value="UniProtKB-EC"/>
</dbReference>
<keyword evidence="4 7" id="KW-0560">Oxidoreductase</keyword>
<dbReference type="SUPFAM" id="SSF51735">
    <property type="entry name" value="NAD(P)-binding Rossmann-fold domains"/>
    <property type="match status" value="1"/>
</dbReference>
<dbReference type="InterPro" id="IPR028357">
    <property type="entry name" value="UDPglc_DH_bac"/>
</dbReference>
<accession>A0A6B1DRQ1</accession>
<dbReference type="InterPro" id="IPR036220">
    <property type="entry name" value="UDP-Glc/GDP-Man_DH_C_sf"/>
</dbReference>
<dbReference type="PIRSF" id="PIRSF500134">
    <property type="entry name" value="UDPglc_DH_bac"/>
    <property type="match status" value="1"/>
</dbReference>
<dbReference type="NCBIfam" id="TIGR03026">
    <property type="entry name" value="NDP-sugDHase"/>
    <property type="match status" value="1"/>
</dbReference>
<dbReference type="PANTHER" id="PTHR43750">
    <property type="entry name" value="UDP-GLUCOSE 6-DEHYDROGENASE TUAD"/>
    <property type="match status" value="1"/>
</dbReference>
<protein>
    <recommendedName>
        <fullName evidence="3 7">UDP-glucose 6-dehydrogenase</fullName>
        <ecNumber evidence="3 7">1.1.1.22</ecNumber>
    </recommendedName>
</protein>
<dbReference type="Gene3D" id="3.40.50.720">
    <property type="entry name" value="NAD(P)-binding Rossmann-like Domain"/>
    <property type="match status" value="2"/>
</dbReference>
<evidence type="ECO:0000256" key="9">
    <source>
        <dbReference type="PIRSR" id="PIRSR500134-2"/>
    </source>
</evidence>
<dbReference type="InterPro" id="IPR014026">
    <property type="entry name" value="UDP-Glc/GDP-Man_DH_dimer"/>
</dbReference>
<evidence type="ECO:0000259" key="11">
    <source>
        <dbReference type="SMART" id="SM00984"/>
    </source>
</evidence>
<comment type="catalytic activity">
    <reaction evidence="6 7">
        <text>UDP-alpha-D-glucose + 2 NAD(+) + H2O = UDP-alpha-D-glucuronate + 2 NADH + 3 H(+)</text>
        <dbReference type="Rhea" id="RHEA:23596"/>
        <dbReference type="ChEBI" id="CHEBI:15377"/>
        <dbReference type="ChEBI" id="CHEBI:15378"/>
        <dbReference type="ChEBI" id="CHEBI:57540"/>
        <dbReference type="ChEBI" id="CHEBI:57945"/>
        <dbReference type="ChEBI" id="CHEBI:58052"/>
        <dbReference type="ChEBI" id="CHEBI:58885"/>
        <dbReference type="EC" id="1.1.1.22"/>
    </reaction>
</comment>
<reference evidence="12" key="1">
    <citation type="submission" date="2019-09" db="EMBL/GenBank/DDBJ databases">
        <title>Characterisation of the sponge microbiome using genome-centric metagenomics.</title>
        <authorList>
            <person name="Engelberts J.P."/>
            <person name="Robbins S.J."/>
            <person name="De Goeij J.M."/>
            <person name="Aranda M."/>
            <person name="Bell S.C."/>
            <person name="Webster N.S."/>
        </authorList>
    </citation>
    <scope>NUCLEOTIDE SEQUENCE</scope>
    <source>
        <strain evidence="12">SB0662_bin_9</strain>
    </source>
</reference>
<dbReference type="SUPFAM" id="SSF48179">
    <property type="entry name" value="6-phosphogluconate dehydrogenase C-terminal domain-like"/>
    <property type="match status" value="1"/>
</dbReference>
<proteinExistence type="inferred from homology"/>
<feature type="binding site" evidence="9">
    <location>
        <position position="322"/>
    </location>
    <ligand>
        <name>substrate</name>
    </ligand>
</feature>
<feature type="binding site" evidence="10">
    <location>
        <position position="122"/>
    </location>
    <ligand>
        <name>NAD(+)</name>
        <dbReference type="ChEBI" id="CHEBI:57540"/>
    </ligand>
</feature>
<dbReference type="PROSITE" id="PS51257">
    <property type="entry name" value="PROKAR_LIPOPROTEIN"/>
    <property type="match status" value="1"/>
</dbReference>
<comment type="similarity">
    <text evidence="2 7">Belongs to the UDP-glucose/GDP-mannose dehydrogenase family.</text>
</comment>
<dbReference type="SUPFAM" id="SSF52413">
    <property type="entry name" value="UDP-glucose/GDP-mannose dehydrogenase C-terminal domain"/>
    <property type="match status" value="1"/>
</dbReference>
<dbReference type="Pfam" id="PF03720">
    <property type="entry name" value="UDPG_MGDP_dh_C"/>
    <property type="match status" value="1"/>
</dbReference>
<feature type="active site" description="Nucleophile" evidence="8">
    <location>
        <position position="261"/>
    </location>
</feature>
<evidence type="ECO:0000256" key="2">
    <source>
        <dbReference type="ARBA" id="ARBA00006601"/>
    </source>
</evidence>
<evidence type="ECO:0000256" key="6">
    <source>
        <dbReference type="ARBA" id="ARBA00047473"/>
    </source>
</evidence>
<dbReference type="PIRSF" id="PIRSF000124">
    <property type="entry name" value="UDPglc_GDPman_dh"/>
    <property type="match status" value="1"/>
</dbReference>
<feature type="binding site" evidence="9">
    <location>
        <begin position="250"/>
        <end position="254"/>
    </location>
    <ligand>
        <name>substrate</name>
    </ligand>
</feature>
<evidence type="ECO:0000256" key="4">
    <source>
        <dbReference type="ARBA" id="ARBA00023002"/>
    </source>
</evidence>
<feature type="binding site" evidence="10">
    <location>
        <position position="329"/>
    </location>
    <ligand>
        <name>NAD(+)</name>
        <dbReference type="ChEBI" id="CHEBI:57540"/>
    </ligand>
</feature>
<dbReference type="GO" id="GO:0051287">
    <property type="term" value="F:NAD binding"/>
    <property type="evidence" value="ECO:0007669"/>
    <property type="project" value="InterPro"/>
</dbReference>
<organism evidence="12">
    <name type="scientific">Caldilineaceae bacterium SB0662_bin_9</name>
    <dbReference type="NCBI Taxonomy" id="2605258"/>
    <lineage>
        <taxon>Bacteria</taxon>
        <taxon>Bacillati</taxon>
        <taxon>Chloroflexota</taxon>
        <taxon>Caldilineae</taxon>
        <taxon>Caldilineales</taxon>
        <taxon>Caldilineaceae</taxon>
    </lineage>
</organism>
<feature type="binding site" evidence="9">
    <location>
        <begin position="153"/>
        <end position="156"/>
    </location>
    <ligand>
        <name>substrate</name>
    </ligand>
</feature>
<dbReference type="Pfam" id="PF03721">
    <property type="entry name" value="UDPG_MGDP_dh_N"/>
    <property type="match status" value="1"/>
</dbReference>
<evidence type="ECO:0000256" key="8">
    <source>
        <dbReference type="PIRSR" id="PIRSR500134-1"/>
    </source>
</evidence>
<feature type="binding site" evidence="10">
    <location>
        <position position="87"/>
    </location>
    <ligand>
        <name>NAD(+)</name>
        <dbReference type="ChEBI" id="CHEBI:57540"/>
    </ligand>
</feature>
<evidence type="ECO:0000256" key="10">
    <source>
        <dbReference type="PIRSR" id="PIRSR500134-3"/>
    </source>
</evidence>
<dbReference type="SMART" id="SM00984">
    <property type="entry name" value="UDPG_MGDP_dh_C"/>
    <property type="match status" value="1"/>
</dbReference>
<dbReference type="EC" id="1.1.1.22" evidence="3 7"/>
<feature type="binding site" evidence="10">
    <location>
        <position position="31"/>
    </location>
    <ligand>
        <name>NAD(+)</name>
        <dbReference type="ChEBI" id="CHEBI:57540"/>
    </ligand>
</feature>
<dbReference type="EMBL" id="VXPY01000037">
    <property type="protein sequence ID" value="MYD89861.1"/>
    <property type="molecule type" value="Genomic_DNA"/>
</dbReference>
<comment type="caution">
    <text evidence="12">The sequence shown here is derived from an EMBL/GenBank/DDBJ whole genome shotgun (WGS) entry which is preliminary data.</text>
</comment>
<evidence type="ECO:0000256" key="5">
    <source>
        <dbReference type="ARBA" id="ARBA00023027"/>
    </source>
</evidence>
<dbReference type="UniPathway" id="UPA00038">
    <property type="reaction ID" value="UER00491"/>
</dbReference>
<evidence type="ECO:0000256" key="3">
    <source>
        <dbReference type="ARBA" id="ARBA00012954"/>
    </source>
</evidence>
<dbReference type="InterPro" id="IPR001732">
    <property type="entry name" value="UDP-Glc/GDP-Man_DH_N"/>
</dbReference>
<dbReference type="InterPro" id="IPR014027">
    <property type="entry name" value="UDP-Glc/GDP-Man_DH_C"/>
</dbReference>
<keyword evidence="5 7" id="KW-0520">NAD</keyword>
<dbReference type="InterPro" id="IPR036291">
    <property type="entry name" value="NAD(P)-bd_dom_sf"/>
</dbReference>
<feature type="binding site" evidence="10">
    <location>
        <position position="156"/>
    </location>
    <ligand>
        <name>NAD(+)</name>
        <dbReference type="ChEBI" id="CHEBI:57540"/>
    </ligand>
</feature>
<dbReference type="InterPro" id="IPR008927">
    <property type="entry name" value="6-PGluconate_DH-like_C_sf"/>
</dbReference>
<sequence>MVRISVVGTGYLGLVAAACFADLGNRVVCVDIDEAKVAALKSGKVPIWEPGLQELVARNTAAERLFFTTDYREGLAGSQFIFLCVDTPPLADGRPDMRRVEAAVTSLAASVTHQVVLVNKSTVPVGTGEWVEERLASGKLAGSPVSVASCPEFLREGSAVQDFMYPDRIVIGCPLPDVAHRVAELHKPMAAPFVFTDLRTAELIKFASNAYLATRISFINHIARLCEATGVDVQEVARGMALDSRIGDGFLSPGLGFGGSCIPKDLQALRHLGRSYGIDTALPDAVLSINRSARAWVLEQVQELLGDCMRGAEIGLLGLAFKPGTDDLREAPAIDIARKLQRAGCTVKAYDPAALNKALALLPDLVPARNAWELAEGADVLVICTEWNEFRHLDMKRIASIMRRRILLDGRGVCDPAAMRKLGFVFRGIGRGQAWERGSGQRA</sequence>
<gene>
    <name evidence="12" type="ORF">F4Y08_05905</name>
</gene>
<feature type="binding site" evidence="9">
    <location>
        <position position="258"/>
    </location>
    <ligand>
        <name>substrate</name>
    </ligand>
</feature>
<feature type="binding site" evidence="10">
    <location>
        <position position="264"/>
    </location>
    <ligand>
        <name>NAD(+)</name>
        <dbReference type="ChEBI" id="CHEBI:57540"/>
    </ligand>
</feature>